<feature type="domain" description="Recombinase" evidence="2">
    <location>
        <begin position="174"/>
        <end position="289"/>
    </location>
</feature>
<evidence type="ECO:0000313" key="3">
    <source>
        <dbReference type="EMBL" id="QAT17575.1"/>
    </source>
</evidence>
<proteinExistence type="predicted"/>
<dbReference type="SUPFAM" id="SSF53041">
    <property type="entry name" value="Resolvase-like"/>
    <property type="match status" value="1"/>
</dbReference>
<dbReference type="PANTHER" id="PTHR30461">
    <property type="entry name" value="DNA-INVERTASE FROM LAMBDOID PROPHAGE"/>
    <property type="match status" value="1"/>
</dbReference>
<evidence type="ECO:0000259" key="2">
    <source>
        <dbReference type="PROSITE" id="PS51737"/>
    </source>
</evidence>
<dbReference type="Proteomes" id="UP000287243">
    <property type="component" value="Chromosome"/>
</dbReference>
<accession>A0A410P5V5</accession>
<gene>
    <name evidence="3" type="ORF">BU251_07515</name>
</gene>
<dbReference type="CDD" id="cd03768">
    <property type="entry name" value="SR_ResInv"/>
    <property type="match status" value="1"/>
</dbReference>
<dbReference type="KEGG" id="vai:BU251_07515"/>
<dbReference type="EMBL" id="CP019384">
    <property type="protein sequence ID" value="QAT17575.1"/>
    <property type="molecule type" value="Genomic_DNA"/>
</dbReference>
<dbReference type="InterPro" id="IPR025827">
    <property type="entry name" value="Zn_ribbon_recom_dom"/>
</dbReference>
<dbReference type="Pfam" id="PF07508">
    <property type="entry name" value="Recombinase"/>
    <property type="match status" value="1"/>
</dbReference>
<dbReference type="InterPro" id="IPR050639">
    <property type="entry name" value="SSR_resolvase"/>
</dbReference>
<dbReference type="GO" id="GO:0000150">
    <property type="term" value="F:DNA strand exchange activity"/>
    <property type="evidence" value="ECO:0007669"/>
    <property type="project" value="InterPro"/>
</dbReference>
<protein>
    <submittedName>
        <fullName evidence="3">Transposon Tn917 resolvase</fullName>
    </submittedName>
</protein>
<dbReference type="Pfam" id="PF13408">
    <property type="entry name" value="Zn_ribbon_recom"/>
    <property type="match status" value="1"/>
</dbReference>
<evidence type="ECO:0000313" key="4">
    <source>
        <dbReference type="Proteomes" id="UP000287243"/>
    </source>
</evidence>
<dbReference type="SMART" id="SM00857">
    <property type="entry name" value="Resolvase"/>
    <property type="match status" value="1"/>
</dbReference>
<dbReference type="InterPro" id="IPR011109">
    <property type="entry name" value="DNA_bind_recombinase_dom"/>
</dbReference>
<dbReference type="PANTHER" id="PTHR30461:SF23">
    <property type="entry name" value="DNA RECOMBINASE-RELATED"/>
    <property type="match status" value="1"/>
</dbReference>
<dbReference type="Pfam" id="PF00239">
    <property type="entry name" value="Resolvase"/>
    <property type="match status" value="1"/>
</dbReference>
<name>A0A410P5V5_VELA1</name>
<keyword evidence="4" id="KW-1185">Reference proteome</keyword>
<dbReference type="Gene3D" id="3.90.1750.20">
    <property type="entry name" value="Putative Large Serine Recombinase, Chain B, Domain 2"/>
    <property type="match status" value="1"/>
</dbReference>
<feature type="domain" description="Resolvase/invertase-type recombinase catalytic" evidence="1">
    <location>
        <begin position="14"/>
        <end position="166"/>
    </location>
</feature>
<dbReference type="PROSITE" id="PS51737">
    <property type="entry name" value="RECOMBINASE_DNA_BIND"/>
    <property type="match status" value="1"/>
</dbReference>
<sequence length="548" mass="62967">MIMEETKQSKKRIYCAIYTRKSTSEGLDQNFTSLDAQREAAENYINSQKHEGWVVLQEPYDDGGFTGANMDRPGLQKLLSEIKNQKINCVVVYKVDRLSRSLTDFAQLLEFFDKNNVTFVSVTQSFNTNTSMGRLTLNILLSFAQFEREIARERTKDKMSAARKRGQWTGGIAPLGYCVDDNKKLIVDPEGAKVVREIFDLYLKGNSTLKIVHMFNEKGYKTNKIACKNGKTLGGVKYSVARIQWMLRHPIYMGKALYNGQIYDGEHEAIIDEETFKKTQALLNENHRERKATKNVDCTGLLSRILHCKICGTYMTHTYTIRNGTHKYRYYTCTNAQKLGHSSCPTRSVNSKAIEDAVVNCLREIFSDKSKREKHAYKQETDALLSPVWDTLHPQEKRRIFKILLKEVDYTASSKKLGITLADNDLRLEFDADLQQVRPLNKWHKEEEIKKEPTVRTMLVLAHQVQQLVNTGKIKHPREACKWLNLSVTRMDQTMNTLFLCPAIQSEILSTDTPAINALTEFKIRPLLKEAIWTDQLAKWQTLIAGNR</sequence>
<organism evidence="3 4">
    <name type="scientific">Velamenicoccus archaeovorus</name>
    <dbReference type="NCBI Taxonomy" id="1930593"/>
    <lineage>
        <taxon>Bacteria</taxon>
        <taxon>Pseudomonadati</taxon>
        <taxon>Candidatus Omnitrophota</taxon>
        <taxon>Candidatus Velamenicoccus</taxon>
    </lineage>
</organism>
<evidence type="ECO:0000259" key="1">
    <source>
        <dbReference type="PROSITE" id="PS51736"/>
    </source>
</evidence>
<dbReference type="GO" id="GO:0003677">
    <property type="term" value="F:DNA binding"/>
    <property type="evidence" value="ECO:0007669"/>
    <property type="project" value="InterPro"/>
</dbReference>
<dbReference type="InterPro" id="IPR036162">
    <property type="entry name" value="Resolvase-like_N_sf"/>
</dbReference>
<dbReference type="InterPro" id="IPR038109">
    <property type="entry name" value="DNA_bind_recomb_sf"/>
</dbReference>
<dbReference type="PROSITE" id="PS51736">
    <property type="entry name" value="RECOMBINASES_3"/>
    <property type="match status" value="1"/>
</dbReference>
<dbReference type="InterPro" id="IPR006119">
    <property type="entry name" value="Resolv_N"/>
</dbReference>
<dbReference type="OrthoDB" id="8585334at2"/>
<dbReference type="Gene3D" id="3.40.50.1390">
    <property type="entry name" value="Resolvase, N-terminal catalytic domain"/>
    <property type="match status" value="1"/>
</dbReference>
<reference evidence="3 4" key="1">
    <citation type="submission" date="2017-01" db="EMBL/GenBank/DDBJ databases">
        <title>First insights into the biology of 'candidatus Vampirococcus archaeovorus'.</title>
        <authorList>
            <person name="Kizina J."/>
            <person name="Jordan S."/>
            <person name="Stueber K."/>
            <person name="Reinhardt R."/>
            <person name="Harder J."/>
        </authorList>
    </citation>
    <scope>NUCLEOTIDE SEQUENCE [LARGE SCALE GENOMIC DNA]</scope>
    <source>
        <strain evidence="3 4">LiM</strain>
    </source>
</reference>
<dbReference type="AlphaFoldDB" id="A0A410P5V5"/>